<reference evidence="2" key="1">
    <citation type="journal article" date="2019" name="Int. J. Syst. Evol. Microbiol.">
        <title>The Global Catalogue of Microorganisms (GCM) 10K type strain sequencing project: providing services to taxonomists for standard genome sequencing and annotation.</title>
        <authorList>
            <consortium name="The Broad Institute Genomics Platform"/>
            <consortium name="The Broad Institute Genome Sequencing Center for Infectious Disease"/>
            <person name="Wu L."/>
            <person name="Ma J."/>
        </authorList>
    </citation>
    <scope>NUCLEOTIDE SEQUENCE [LARGE SCALE GENOMIC DNA]</scope>
    <source>
        <strain evidence="2">JCM 13319</strain>
    </source>
</reference>
<evidence type="ECO:0000313" key="2">
    <source>
        <dbReference type="Proteomes" id="UP001501791"/>
    </source>
</evidence>
<protein>
    <submittedName>
        <fullName evidence="1">Uncharacterized protein</fullName>
    </submittedName>
</protein>
<name>A0ABP4NFT1_9MICO</name>
<gene>
    <name evidence="1" type="ORF">GCM10009691_38300</name>
</gene>
<proteinExistence type="predicted"/>
<dbReference type="EMBL" id="BAAALY010000019">
    <property type="protein sequence ID" value="GAA1560758.1"/>
    <property type="molecule type" value="Genomic_DNA"/>
</dbReference>
<dbReference type="Proteomes" id="UP001501791">
    <property type="component" value="Unassembled WGS sequence"/>
</dbReference>
<comment type="caution">
    <text evidence="1">The sequence shown here is derived from an EMBL/GenBank/DDBJ whole genome shotgun (WGS) entry which is preliminary data.</text>
</comment>
<dbReference type="RefSeq" id="WP_346037249.1">
    <property type="nucleotide sequence ID" value="NZ_BAAALY010000019.1"/>
</dbReference>
<evidence type="ECO:0000313" key="1">
    <source>
        <dbReference type="EMBL" id="GAA1560758.1"/>
    </source>
</evidence>
<accession>A0ABP4NFT1</accession>
<sequence>MSNDELRYTTIDEAQPRAPRWPATSFEPGVKAIAVGAWCTIRLSPRPRLGHCNLSVKIDEFADLSDGSRVSMRWDRGVTASWDNSDGDSSLSEAELLMHVEGGLLPDEGEHADVRHSRSWHTYARLLTEMGVAMSADKLKVLPYITEYSPELQSELNNWQH</sequence>
<organism evidence="1 2">
    <name type="scientific">Brevibacterium picturae</name>
    <dbReference type="NCBI Taxonomy" id="260553"/>
    <lineage>
        <taxon>Bacteria</taxon>
        <taxon>Bacillati</taxon>
        <taxon>Actinomycetota</taxon>
        <taxon>Actinomycetes</taxon>
        <taxon>Micrococcales</taxon>
        <taxon>Brevibacteriaceae</taxon>
        <taxon>Brevibacterium</taxon>
    </lineage>
</organism>
<keyword evidence="2" id="KW-1185">Reference proteome</keyword>